<accession>A0A0D9QHS9</accession>
<feature type="domain" description="U3 small nucleolar RNA-associated protein 20" evidence="2">
    <location>
        <begin position="2576"/>
        <end position="2841"/>
    </location>
</feature>
<feature type="compositionally biased region" description="Basic and acidic residues" evidence="1">
    <location>
        <begin position="3197"/>
        <end position="3207"/>
    </location>
</feature>
<evidence type="ECO:0000259" key="2">
    <source>
        <dbReference type="Pfam" id="PF20416"/>
    </source>
</evidence>
<dbReference type="GO" id="GO:0032040">
    <property type="term" value="C:small-subunit processome"/>
    <property type="evidence" value="ECO:0007669"/>
    <property type="project" value="TreeGrafter"/>
</dbReference>
<dbReference type="RefSeq" id="XP_012336747.1">
    <property type="nucleotide sequence ID" value="XM_012481324.1"/>
</dbReference>
<dbReference type="PANTHER" id="PTHR17695:SF11">
    <property type="entry name" value="SMALL SUBUNIT PROCESSOME COMPONENT 20 HOMOLOG"/>
    <property type="match status" value="1"/>
</dbReference>
<dbReference type="InterPro" id="IPR016024">
    <property type="entry name" value="ARM-type_fold"/>
</dbReference>
<dbReference type="PANTHER" id="PTHR17695">
    <property type="entry name" value="SMALL SUBUNIT PROCESSOME COMPONENT 20 HOMOLOG"/>
    <property type="match status" value="1"/>
</dbReference>
<dbReference type="VEuPathDB" id="PlasmoDB:AK88_03714"/>
<dbReference type="OrthoDB" id="360653at2759"/>
<dbReference type="GO" id="GO:0030686">
    <property type="term" value="C:90S preribosome"/>
    <property type="evidence" value="ECO:0007669"/>
    <property type="project" value="TreeGrafter"/>
</dbReference>
<dbReference type="Pfam" id="PF20416">
    <property type="entry name" value="UTP20"/>
    <property type="match status" value="1"/>
</dbReference>
<dbReference type="GeneID" id="24269028"/>
<dbReference type="SUPFAM" id="SSF48371">
    <property type="entry name" value="ARM repeat"/>
    <property type="match status" value="2"/>
</dbReference>
<proteinExistence type="predicted"/>
<feature type="compositionally biased region" description="Basic and acidic residues" evidence="1">
    <location>
        <begin position="2103"/>
        <end position="2114"/>
    </location>
</feature>
<dbReference type="EMBL" id="KQ001689">
    <property type="protein sequence ID" value="KJP86610.1"/>
    <property type="molecule type" value="Genomic_DNA"/>
</dbReference>
<feature type="region of interest" description="Disordered" evidence="1">
    <location>
        <begin position="3174"/>
        <end position="3211"/>
    </location>
</feature>
<feature type="region of interest" description="Disordered" evidence="1">
    <location>
        <begin position="1555"/>
        <end position="1592"/>
    </location>
</feature>
<feature type="region of interest" description="Disordered" evidence="1">
    <location>
        <begin position="3519"/>
        <end position="3538"/>
    </location>
</feature>
<reference evidence="3 4" key="1">
    <citation type="submission" date="2014-03" db="EMBL/GenBank/DDBJ databases">
        <title>The Genome Sequence of Plasmodium fragile nilgiri.</title>
        <authorList>
            <consortium name="The Broad Institute Genomics Platform"/>
            <consortium name="The Broad Institute Genome Sequencing Center for Infectious Disease"/>
            <person name="Neafsey D."/>
            <person name="Duraisingh M."/>
            <person name="Young S.K."/>
            <person name="Zeng Q."/>
            <person name="Gargeya S."/>
            <person name="Abouelleil A."/>
            <person name="Alvarado L."/>
            <person name="Chapman S.B."/>
            <person name="Gainer-Dewar J."/>
            <person name="Goldberg J."/>
            <person name="Griggs A."/>
            <person name="Gujja S."/>
            <person name="Hansen M."/>
            <person name="Howarth C."/>
            <person name="Imamovic A."/>
            <person name="Larimer J."/>
            <person name="Pearson M."/>
            <person name="Poon T.W."/>
            <person name="Priest M."/>
            <person name="Roberts A."/>
            <person name="Saif S."/>
            <person name="Shea T."/>
            <person name="Sykes S."/>
            <person name="Wortman J."/>
            <person name="Nusbaum C."/>
            <person name="Birren B."/>
        </authorList>
    </citation>
    <scope>NUCLEOTIDE SEQUENCE [LARGE SCALE GENOMIC DNA]</scope>
    <source>
        <strain evidence="4">nilgiri</strain>
    </source>
</reference>
<dbReference type="InterPro" id="IPR052575">
    <property type="entry name" value="SSU_processome_comp_20"/>
</dbReference>
<dbReference type="InterPro" id="IPR046523">
    <property type="entry name" value="UTP20_dom"/>
</dbReference>
<evidence type="ECO:0000313" key="3">
    <source>
        <dbReference type="EMBL" id="KJP86610.1"/>
    </source>
</evidence>
<protein>
    <recommendedName>
        <fullName evidence="2">U3 small nucleolar RNA-associated protein 20 domain-containing protein</fullName>
    </recommendedName>
</protein>
<dbReference type="OMA" id="NIFNMIK"/>
<evidence type="ECO:0000313" key="4">
    <source>
        <dbReference type="Proteomes" id="UP000054561"/>
    </source>
</evidence>
<dbReference type="Proteomes" id="UP000054561">
    <property type="component" value="Unassembled WGS sequence"/>
</dbReference>
<name>A0A0D9QHS9_PLAFR</name>
<feature type="compositionally biased region" description="Basic and acidic residues" evidence="1">
    <location>
        <begin position="1573"/>
        <end position="1592"/>
    </location>
</feature>
<gene>
    <name evidence="3" type="ORF">AK88_03714</name>
</gene>
<keyword evidence="4" id="KW-1185">Reference proteome</keyword>
<evidence type="ECO:0000256" key="1">
    <source>
        <dbReference type="SAM" id="MobiDB-lite"/>
    </source>
</evidence>
<sequence>MKKSLKNIKLKLRNKKRKGNFVSFYDRIKEINEKEKLQACSVLGGANYEDGVISQWISHESKDAEDLRRTNFYAALQVYPQNCFNSDFKKCCRELQPYSKNLMLILLNKDKIFGTIFKYIQNSKIQNDENYFYKLLVILIKDLKDESKKYIDHILKILYDKINFNNLDLLEEIFNTYANIFRIMNRKIISNVDKYIKISLPLLQHRNSIVKIFIADSFSYLLRKLSLHDLIECFQKLFSFSDCVKRNKVRDYCDTVSLLMLEALKVDKDKLSRKTLPFLKFIIYSLFLNETYYCEETDNHYEPIEDTHYMHFLKKAVASFLIDIYNFTKNGTFEFVEIFLTFILRNYSILFRRYYNDVLVQSDQSTHALHLLISQRGPKGVSSIFPSSANAEGYSSGVLANAHYLQGEHDAEVEASPLSYVPDGAPGGSSKLRNRTSNYNDQLSSDHPHLCNNQAQSSETDRKAFFAKEIFHSCTDFFLKKILSIWIDKNSKQKCIIVETALRELSKYAQDVNRLELNYVSFFYIWNIYDHVFFLLNRDVVSNEGIKNMFISLIKVFMSIVTAQHCNDVSSHHPLRDSLYRRFILNVDELLGRKNHSSGDSHLNDILECIFVNIARHVQQDDIFMRVKECHMVDGLKEGTGQNHFPEKENMSKQIDPYNSSDEGANLHLGKISLLFDILKSTTGGESSTAEDSPTQMQTELHNLFSTTFEKVKNILAILKRINECANVNSSTHVENGEEVLNEPQKNLQTIVQFLFAYVSLLSEISRTDETILLLCTKGSAKKNEEDNFFTIFGEICDRVEKLKSRHSIGRRLHKENSSPDMNFYLNNIILDGNVMMTRLAKTMCEQSEVMENVVPSNNKFLLNCLSKWDKDEVCGVDYLKKIKNIITNLNEMNYFAHKTDDLYAYLKALKKLFLCYDNANRKEFLQIIQFVISICIVLRRDKGNYCTTNEHNIASGESNSNPACYSKLLPLFDCLIYLENEEYLATYEKIYESKIIDVVNYLTFFKSSNIFSDYLMKVATKICIVELVFLLSASLVSIPKAITVHVKNFLRSYSIDKQMDDEESCTHQMEYYFFVLNEVFKMGQAKLLMVEGEVGRKTTPDEDSWSDNCEKENTADDNAERFVDEVDGREDHSGSDARLHCSAPLGNLIWQNIEECEITMRQYVLTQRSNPSSTVEGRKYVNAENALKIAFSAIHMVIVPQMNSLNKSYRAKLRDMYVWIMSYINSNFRPFVQELKYYSLLNVVFDIVGSLNELCRGHGGASLSVTSTQPQVEQIIRAVKIFVSKFAYSMHILSIPNMIKFLHILCSYNRKLNNYKNDIEEVLLEKNINITKLLLNIKEEDSSGIMPMLIKIIFCILKNKMKKGNKKLKKNMIFYLSNISCDNYCHILISVVYPLVNVYEGSIDYGNLVRYGDKERVLVSFLTNCQGNFGAHWIYQCDTRTVSSAIAAASAVDGEEISLYYDDTFNHSSWQFGNHIIEIKKDALFKNFHFNKSFNLFIEILKIMKYKLDTYMEFFFHVFVTIAHYINVYHLMKKKAKDRRILLVVKKMESRDKCGSHEEGEVPHIVSSPGKSEYEDQAKDHHQKIDQEHDRDLAAPREHSFELSVKGSYLKNANKKCIENIQFIMLNYEMTNCNLEKAKDFFASLFRKNVKNIGKPNLFLKILFDIWSKNESYHRFYDSIIPNSLSVLIKAVNNQIIVSRLSYHEWNALTEKVFDVVLRLCGYDHLNENEVNWRKGEAPIKEQERMRARGKNRGVLTIVEKRKRSDVSPSNGMKILKPLIPDIIICIKKTILRRYKQFLVEKEAGTALRKKRKTDELKIISNKELYILIELSAVNKNQTYNLHVINIIITFVLMNTRSLHSTNSDHVHKLKLILVALKRLLINISSGKNEYPKWRGKKKSNCNLSCYQVALRNTTLRCANISHTENVQDKIRARKRSVHSYHHAQKLYVCYKIKTMVYEIVQRCYDISCRVLAGDLLIMIGCIFLKIRNINRYLEKFKKNMDTFLKKTNELNYNSRVVLKQIVKIPLKNDQARRQNYYYTFLQIAQIFCGLNICNENSSQHEYDADVQFLIFLDLCNVKMSTVMKSYTLGGDEYPMGSHNNGELHKGKNRKTEGVTPDGMTTHGTKTPRKFTFDHLFSNSNKLLLEILVRHCSFLIFNETANDMVRDKSVQFILFFPKFLKWLLQAYERSDENVNHLNISRDVKICVHFVLNIIIPKALNALKKNVNDFTKIALHIIFTTIKLVNPHMEALKRLDVEPFLRKVKNSLVKNYVLNTDTHSLFCFSAVKVKKNEQRILSEQEKTNFKILEKLLFHDLHHNVVGTVHESTSHQKGRKNEENNKRISIIENIIDLKSENNSKGVDKLVAITPLLWYYTISKIVIPLALNYILQTSSKKETYNKTLSANSIKLLGTCTERVGVKVVYNLLELLLSELKKNSFNKVYIEKAVSHIVRTYDFREFQGIQLEQNVARPGGAASDGFKNEEEIIPASEHSERIELGGIKEIEPAEEEQLVDTVPEGDAPVEAKPTGRSSPSPLCHKFIRRILPQLKLLMFDKLAMKDKKKEKSYINDQVVDYKNKEAVAKADIIISFLVILNKMNYNFEKELHKIIYRLCSCLSSKNNNVRSESKKTMCYISMYLGLSYFDLIIKQMSDYLTKGYHVPIFLCTVNSILESVLKKKDKFLDNNYLTIGINAVRDGNIKRSKRKQSDRFSGNSATPHDAFCNNIFNMIKLEIINEIDKNTEDVNKKHIKRKTKEGKKTYGRNIIKLLTNIVPEKCIENNILTFLESLFSGESFENNEVDKNFIFKKKYIFIVSSYFNNFVKGIEENRGLSPHFVLNIIYKLLTKSVYFFRGDDYQNLRSVMQNCAILLFKYNVSDQEVHTFGNFKKGMQFFVPQEAMEERYLGINYQQKCVHYPSKGNNNMHIIQGSFQEKSIYDAIGTTKKFDFQVIAQVLARGALKLLAYVVKRSSELFAEERRLRSNDGDGLITDANNNMDRTVQGEKYPVGAIKETLTCNSASTTVDDRSLSENENAQKGRLTPISNNKGSAAEAVVTSVGHRTSNTEINHNDGGSFSSFPEFICRIEPLLVYFFCYGKEDVFVLASKCIKIIKKKKFSDFRKFGKLIILSSVDILKNIPNYYSKEFDKLILSCIDTLTYLIRGNNKNDIISWLNSDLSSRGKPSGSVDEPTNDDTVSKKKRRLEEATKRTNHNDSIGNTAKLKKQKKLNYLLDEKVLSLYYPTLAGGEHLQEEQEESTNSLRYCLINQISMLLESKNHVWELLILFKNCMLREDINNIIRKGSIILKMNSCIDQIFTIMIAESHNLKLSFLCGQIYVDFLMRFPISKKEKKKKFFQILNNLNDENDDSRIAILNALYVFLNRANAKLLKEEFYYVIFASIIVHFTNETNYKCKKMYIFLTTLLFQQVNDLTYIFNSYKILKRNLFFCEKASFTYTYLYLLPLFSSMFSERIDSYGQMIQGDEKLEQDERSSVSKEDQKCRRDRILQLTFQGSDDGSTEHYENWESSACRQDEPNVDTSLEEDTPIEGHKTIRNYFIKELLKSTKKKHNTMKNPNGSNSVVVTAPPSDIILFMKNQLEDLFLSVMFYLIDKTCADVKAFMKEDKLSLQVVTSAQNITHFSGNYKIYATMDQDLVYLFYKSLEQIFTHMDLDLIEDLVQEKHVHKMYKRYFLKEDQLEYHNGQCTADGEQEPNETANEDTIHDKLILYFLYFWNLIIENGLFNKNPYVQIISWKMMLNYISNKMAHPYFPLLLVKLFSSDKFIINLILKKVLSLLLNSYFLEHFYIYHKEISVLLSKICVLLVNFPWITNGFDDQSGNEGVACDRYCVGNRNQVKRQCDSSCGKETQYAHLNGASNIIAQETSMEENQMDNQFSGSSDVEGDEEFKKVNKILQNEQDKNISYDRVGTLMMTNLKINKEMLSYSKFFLVMVTLSRAINIHLINKKKSFVRILTILNTYKSIIHDFPQDLWALENEIINIVLPSLYKVASIFKKKYFVEDEKIFEEENTYNKLLYLSSYAWDIISLLEEKLQNNRSTFNKAFIQARQRINRIRFIKKKKKNLLALKNPKLFTLNKLKRRENKKMQKKKMKINL</sequence>
<feature type="region of interest" description="Disordered" evidence="1">
    <location>
        <begin position="2099"/>
        <end position="2122"/>
    </location>
</feature>
<organism evidence="3 4">
    <name type="scientific">Plasmodium fragile</name>
    <dbReference type="NCBI Taxonomy" id="5857"/>
    <lineage>
        <taxon>Eukaryota</taxon>
        <taxon>Sar</taxon>
        <taxon>Alveolata</taxon>
        <taxon>Apicomplexa</taxon>
        <taxon>Aconoidasida</taxon>
        <taxon>Haemosporida</taxon>
        <taxon>Plasmodiidae</taxon>
        <taxon>Plasmodium</taxon>
        <taxon>Plasmodium (Plasmodium)</taxon>
    </lineage>
</organism>